<evidence type="ECO:0000256" key="1">
    <source>
        <dbReference type="ARBA" id="ARBA00023306"/>
    </source>
</evidence>
<comment type="caution">
    <text evidence="5">The sequence shown here is derived from an EMBL/GenBank/DDBJ whole genome shotgun (WGS) entry which is preliminary data.</text>
</comment>
<comment type="subcellular location">
    <subcellularLocation>
        <location evidence="2">Nucleus</location>
    </subcellularLocation>
</comment>
<sequence>MHANHSVNIPSGATDRTMIPKCECVPNLINSSMQEDEIYEAPDSPSVGICVYNVAGVLFVPFLNCLFLVGQVADEIIYELSSLEKKDLQFVFDEKNIRRRVYDAFNVLMAINVIAKDKKEVKWVGFPSTETEELTQIKEEKMKLLSKIEQKVNYLKELEEKVSSFCGCSCPLCGAKSHRCNKYVVLIFRKTPFTLHDADSILRAMRRPTSVERDHDSHNSTKSPDLAADQNCQKLFYPSASS</sequence>
<dbReference type="InterPro" id="IPR036388">
    <property type="entry name" value="WH-like_DNA-bd_sf"/>
</dbReference>
<dbReference type="InterPro" id="IPR015648">
    <property type="entry name" value="Transcrpt_fac_DP"/>
</dbReference>
<evidence type="ECO:0000256" key="2">
    <source>
        <dbReference type="RuleBase" id="RU003796"/>
    </source>
</evidence>
<dbReference type="Proteomes" id="UP000287651">
    <property type="component" value="Unassembled WGS sequence"/>
</dbReference>
<dbReference type="GO" id="GO:0000977">
    <property type="term" value="F:RNA polymerase II transcription regulatory region sequence-specific DNA binding"/>
    <property type="evidence" value="ECO:0007669"/>
    <property type="project" value="TreeGrafter"/>
</dbReference>
<organism evidence="5 6">
    <name type="scientific">Ensete ventricosum</name>
    <name type="common">Abyssinian banana</name>
    <name type="synonym">Musa ensete</name>
    <dbReference type="NCBI Taxonomy" id="4639"/>
    <lineage>
        <taxon>Eukaryota</taxon>
        <taxon>Viridiplantae</taxon>
        <taxon>Streptophyta</taxon>
        <taxon>Embryophyta</taxon>
        <taxon>Tracheophyta</taxon>
        <taxon>Spermatophyta</taxon>
        <taxon>Magnoliopsida</taxon>
        <taxon>Liliopsida</taxon>
        <taxon>Zingiberales</taxon>
        <taxon>Musaceae</taxon>
        <taxon>Ensete</taxon>
    </lineage>
</organism>
<feature type="compositionally biased region" description="Basic and acidic residues" evidence="3">
    <location>
        <begin position="209"/>
        <end position="219"/>
    </location>
</feature>
<dbReference type="Gene3D" id="1.10.10.10">
    <property type="entry name" value="Winged helix-like DNA-binding domain superfamily/Winged helix DNA-binding domain"/>
    <property type="match status" value="1"/>
</dbReference>
<evidence type="ECO:0000313" key="6">
    <source>
        <dbReference type="Proteomes" id="UP000287651"/>
    </source>
</evidence>
<dbReference type="GO" id="GO:0051726">
    <property type="term" value="P:regulation of cell cycle"/>
    <property type="evidence" value="ECO:0007669"/>
    <property type="project" value="InterPro"/>
</dbReference>
<keyword evidence="1" id="KW-0131">Cell cycle</keyword>
<dbReference type="InterPro" id="IPR036390">
    <property type="entry name" value="WH_DNA-bd_sf"/>
</dbReference>
<proteinExistence type="inferred from homology"/>
<dbReference type="SMART" id="SM01372">
    <property type="entry name" value="E2F_TDP"/>
    <property type="match status" value="1"/>
</dbReference>
<dbReference type="InterPro" id="IPR003316">
    <property type="entry name" value="E2F_WHTH_DNA-bd_dom"/>
</dbReference>
<keyword evidence="2" id="KW-0805">Transcription regulation</keyword>
<dbReference type="GO" id="GO:0005634">
    <property type="term" value="C:nucleus"/>
    <property type="evidence" value="ECO:0007669"/>
    <property type="project" value="UniProtKB-SubCell"/>
</dbReference>
<feature type="region of interest" description="Disordered" evidence="3">
    <location>
        <begin position="208"/>
        <end position="230"/>
    </location>
</feature>
<protein>
    <recommendedName>
        <fullName evidence="4">E2F/DP family winged-helix DNA-binding domain-containing protein</fullName>
    </recommendedName>
</protein>
<dbReference type="GO" id="GO:0000981">
    <property type="term" value="F:DNA-binding transcription factor activity, RNA polymerase II-specific"/>
    <property type="evidence" value="ECO:0007669"/>
    <property type="project" value="TreeGrafter"/>
</dbReference>
<feature type="domain" description="E2F/DP family winged-helix DNA-binding" evidence="4">
    <location>
        <begin position="42"/>
        <end position="125"/>
    </location>
</feature>
<comment type="similarity">
    <text evidence="2">Belongs to the E2F/DP family.</text>
</comment>
<accession>A0A427AUQ8</accession>
<keyword evidence="2" id="KW-0804">Transcription</keyword>
<dbReference type="EMBL" id="AMZH03001272">
    <property type="protein sequence ID" value="RRT79945.1"/>
    <property type="molecule type" value="Genomic_DNA"/>
</dbReference>
<dbReference type="AlphaFoldDB" id="A0A427AUQ8"/>
<gene>
    <name evidence="5" type="ORF">B296_00023278</name>
</gene>
<dbReference type="PANTHER" id="PTHR12548:SF19">
    <property type="entry name" value="TRANSCRIPTION FACTOR-LIKE PROTEIN DPA"/>
    <property type="match status" value="1"/>
</dbReference>
<dbReference type="PANTHER" id="PTHR12548">
    <property type="entry name" value="TRANSCRIPTION FACTOR DP"/>
    <property type="match status" value="1"/>
</dbReference>
<name>A0A427AUQ8_ENSVE</name>
<keyword evidence="2" id="KW-0238">DNA-binding</keyword>
<evidence type="ECO:0000259" key="4">
    <source>
        <dbReference type="SMART" id="SM01372"/>
    </source>
</evidence>
<dbReference type="GO" id="GO:0005667">
    <property type="term" value="C:transcription regulator complex"/>
    <property type="evidence" value="ECO:0007669"/>
    <property type="project" value="InterPro"/>
</dbReference>
<evidence type="ECO:0000313" key="5">
    <source>
        <dbReference type="EMBL" id="RRT79945.1"/>
    </source>
</evidence>
<dbReference type="Pfam" id="PF02319">
    <property type="entry name" value="WHD_E2F_TDP"/>
    <property type="match status" value="1"/>
</dbReference>
<evidence type="ECO:0000256" key="3">
    <source>
        <dbReference type="SAM" id="MobiDB-lite"/>
    </source>
</evidence>
<keyword evidence="2" id="KW-0539">Nucleus</keyword>
<reference evidence="5 6" key="1">
    <citation type="journal article" date="2014" name="Agronomy (Basel)">
        <title>A Draft Genome Sequence for Ensete ventricosum, the Drought-Tolerant Tree Against Hunger.</title>
        <authorList>
            <person name="Harrison J."/>
            <person name="Moore K.A."/>
            <person name="Paszkiewicz K."/>
            <person name="Jones T."/>
            <person name="Grant M."/>
            <person name="Ambacheew D."/>
            <person name="Muzemil S."/>
            <person name="Studholme D.J."/>
        </authorList>
    </citation>
    <scope>NUCLEOTIDE SEQUENCE [LARGE SCALE GENOMIC DNA]</scope>
</reference>
<dbReference type="SUPFAM" id="SSF46785">
    <property type="entry name" value="Winged helix' DNA-binding domain"/>
    <property type="match status" value="1"/>
</dbReference>